<evidence type="ECO:0000256" key="1">
    <source>
        <dbReference type="ARBA" id="ARBA00007355"/>
    </source>
</evidence>
<dbReference type="PANTHER" id="PTHR12910">
    <property type="entry name" value="NADH-UBIQUINONE OXIDOREDUCTASE SUBUNIT B17.2"/>
    <property type="match status" value="1"/>
</dbReference>
<organism evidence="3 4">
    <name type="scientific">Microbotryum intermedium</name>
    <dbReference type="NCBI Taxonomy" id="269621"/>
    <lineage>
        <taxon>Eukaryota</taxon>
        <taxon>Fungi</taxon>
        <taxon>Dikarya</taxon>
        <taxon>Basidiomycota</taxon>
        <taxon>Pucciniomycotina</taxon>
        <taxon>Microbotryomycetes</taxon>
        <taxon>Microbotryales</taxon>
        <taxon>Microbotryaceae</taxon>
        <taxon>Microbotryum</taxon>
    </lineage>
</organism>
<accession>A0A238FIV2</accession>
<keyword evidence="2" id="KW-0472">Membrane</keyword>
<comment type="subcellular location">
    <subcellularLocation>
        <location evidence="2">Mitochondrion inner membrane</location>
        <topology evidence="2">Peripheral membrane protein</topology>
        <orientation evidence="2">Matrix side</orientation>
    </subcellularLocation>
</comment>
<dbReference type="OrthoDB" id="274641at2759"/>
<keyword evidence="2" id="KW-0249">Electron transport</keyword>
<dbReference type="STRING" id="269621.A0A238FIV2"/>
<protein>
    <recommendedName>
        <fullName evidence="2">NADH dehydrogenase [ubiquinone] 1 alpha subcomplex subunit</fullName>
    </recommendedName>
</protein>
<gene>
    <name evidence="3" type="ORF">BQ2448_4498</name>
</gene>
<keyword evidence="2" id="KW-0813">Transport</keyword>
<sequence>MILTPSIKRVVANIRQVGLAQAWRDLQYIGDFKAGQFVGQDEHGNKYYENKDETLWRHRWVDFASHDFNASQITPEWHSWISHIRHLPPPQDPVVQASKQPWQTVSEYLYRSRSTFKILTRTYSPSTQPHWENLTGTRGAFKTYSTTKPKIEAWEPTTAKRS</sequence>
<keyword evidence="4" id="KW-1185">Reference proteome</keyword>
<reference evidence="4" key="1">
    <citation type="submission" date="2016-09" db="EMBL/GenBank/DDBJ databases">
        <authorList>
            <person name="Jeantristanb JTB J.-T."/>
            <person name="Ricardo R."/>
        </authorList>
    </citation>
    <scope>NUCLEOTIDE SEQUENCE [LARGE SCALE GENOMIC DNA]</scope>
</reference>
<dbReference type="Pfam" id="PF05071">
    <property type="entry name" value="NDUFA12"/>
    <property type="match status" value="2"/>
</dbReference>
<evidence type="ECO:0000313" key="3">
    <source>
        <dbReference type="EMBL" id="SCV71804.1"/>
    </source>
</evidence>
<dbReference type="GO" id="GO:0005743">
    <property type="term" value="C:mitochondrial inner membrane"/>
    <property type="evidence" value="ECO:0007669"/>
    <property type="project" value="UniProtKB-SubCell"/>
</dbReference>
<evidence type="ECO:0000256" key="2">
    <source>
        <dbReference type="RuleBase" id="RU363103"/>
    </source>
</evidence>
<dbReference type="GO" id="GO:0045271">
    <property type="term" value="C:respiratory chain complex I"/>
    <property type="evidence" value="ECO:0007669"/>
    <property type="project" value="InterPro"/>
</dbReference>
<dbReference type="Proteomes" id="UP000198372">
    <property type="component" value="Unassembled WGS sequence"/>
</dbReference>
<comment type="function">
    <text evidence="2">Accessory subunit of the mitochondrial membrane respiratory chain NADH dehydrogenase (Complex I), that is believed not to be involved in catalysis. Complex I functions in the transfer of electrons from NADH to the respiratory chain. The immediate electron acceptor for the enzyme is believed to be ubiquinone.</text>
</comment>
<keyword evidence="2" id="KW-0999">Mitochondrion inner membrane</keyword>
<comment type="similarity">
    <text evidence="1 2">Belongs to the complex I NDUFA12 subunit family.</text>
</comment>
<dbReference type="InterPro" id="IPR007763">
    <property type="entry name" value="NDUFA12"/>
</dbReference>
<dbReference type="EMBL" id="FMSP01000008">
    <property type="protein sequence ID" value="SCV71804.1"/>
    <property type="molecule type" value="Genomic_DNA"/>
</dbReference>
<keyword evidence="2" id="KW-0496">Mitochondrion</keyword>
<keyword evidence="2" id="KW-0679">Respiratory chain</keyword>
<proteinExistence type="inferred from homology"/>
<name>A0A238FIV2_9BASI</name>
<dbReference type="GO" id="GO:0006979">
    <property type="term" value="P:response to oxidative stress"/>
    <property type="evidence" value="ECO:0007669"/>
    <property type="project" value="TreeGrafter"/>
</dbReference>
<dbReference type="AlphaFoldDB" id="A0A238FIV2"/>
<evidence type="ECO:0000313" key="4">
    <source>
        <dbReference type="Proteomes" id="UP000198372"/>
    </source>
</evidence>
<dbReference type="PANTHER" id="PTHR12910:SF2">
    <property type="entry name" value="NADH DEHYDROGENASE [UBIQUINONE] 1 ALPHA SUBCOMPLEX SUBUNIT 12"/>
    <property type="match status" value="1"/>
</dbReference>